<evidence type="ECO:0000256" key="2">
    <source>
        <dbReference type="SAM" id="Phobius"/>
    </source>
</evidence>
<organism evidence="3 4">
    <name type="scientific">Thermobifida cellulosilytica TB100</name>
    <dbReference type="NCBI Taxonomy" id="665004"/>
    <lineage>
        <taxon>Bacteria</taxon>
        <taxon>Bacillati</taxon>
        <taxon>Actinomycetota</taxon>
        <taxon>Actinomycetes</taxon>
        <taxon>Streptosporangiales</taxon>
        <taxon>Nocardiopsidaceae</taxon>
        <taxon>Thermobifida</taxon>
    </lineage>
</organism>
<evidence type="ECO:0008006" key="5">
    <source>
        <dbReference type="Google" id="ProtNLM"/>
    </source>
</evidence>
<evidence type="ECO:0000256" key="1">
    <source>
        <dbReference type="SAM" id="MobiDB-lite"/>
    </source>
</evidence>
<dbReference type="AlphaFoldDB" id="A0A147KFQ9"/>
<evidence type="ECO:0000313" key="3">
    <source>
        <dbReference type="EMBL" id="KUP96125.1"/>
    </source>
</evidence>
<dbReference type="Gene3D" id="1.10.510.10">
    <property type="entry name" value="Transferase(Phosphotransferase) domain 1"/>
    <property type="match status" value="1"/>
</dbReference>
<comment type="caution">
    <text evidence="3">The sequence shown here is derived from an EMBL/GenBank/DDBJ whole genome shotgun (WGS) entry which is preliminary data.</text>
</comment>
<dbReference type="RefSeq" id="WP_068757944.1">
    <property type="nucleotide sequence ID" value="NZ_KQ950184.1"/>
</dbReference>
<dbReference type="PATRIC" id="fig|665004.4.peg.3407"/>
<protein>
    <recommendedName>
        <fullName evidence="5">Protein kinase domain-containing protein</fullName>
    </recommendedName>
</protein>
<keyword evidence="2" id="KW-0472">Membrane</keyword>
<name>A0A147KFQ9_THECS</name>
<proteinExistence type="predicted"/>
<keyword evidence="2" id="KW-0812">Transmembrane</keyword>
<feature type="region of interest" description="Disordered" evidence="1">
    <location>
        <begin position="231"/>
        <end position="302"/>
    </location>
</feature>
<dbReference type="STRING" id="665004.AC529_13825"/>
<gene>
    <name evidence="3" type="ORF">AC529_13825</name>
</gene>
<reference evidence="4" key="1">
    <citation type="journal article" date="2017" name="Acta Aliment.">
        <title>Plant polysaccharide degrading enzyme system of Thermpbifida cellulosilytica TB100 revealed by de novo genome project data.</title>
        <authorList>
            <person name="Toth A."/>
            <person name="Baka E."/>
            <person name="Luzics S."/>
            <person name="Bata-Vidacs I."/>
            <person name="Nagy I."/>
            <person name="Balint B."/>
            <person name="Herceg R."/>
            <person name="Olasz F."/>
            <person name="Wilk T."/>
            <person name="Nagy T."/>
            <person name="Kriszt B."/>
            <person name="Nagy I."/>
            <person name="Kukolya J."/>
        </authorList>
    </citation>
    <scope>NUCLEOTIDE SEQUENCE [LARGE SCALE GENOMIC DNA]</scope>
    <source>
        <strain evidence="4">TB100</strain>
    </source>
</reference>
<evidence type="ECO:0000313" key="4">
    <source>
        <dbReference type="Proteomes" id="UP000074382"/>
    </source>
</evidence>
<dbReference type="InterPro" id="IPR011009">
    <property type="entry name" value="Kinase-like_dom_sf"/>
</dbReference>
<accession>A0A147KFQ9</accession>
<dbReference type="EMBL" id="LGEM01000099">
    <property type="protein sequence ID" value="KUP96125.1"/>
    <property type="molecule type" value="Genomic_DNA"/>
</dbReference>
<keyword evidence="2" id="KW-1133">Transmembrane helix</keyword>
<keyword evidence="4" id="KW-1185">Reference proteome</keyword>
<dbReference type="SUPFAM" id="SSF56112">
    <property type="entry name" value="Protein kinase-like (PK-like)"/>
    <property type="match status" value="1"/>
</dbReference>
<feature type="transmembrane region" description="Helical" evidence="2">
    <location>
        <begin position="335"/>
        <end position="353"/>
    </location>
</feature>
<feature type="compositionally biased region" description="Basic and acidic residues" evidence="1">
    <location>
        <begin position="254"/>
        <end position="279"/>
    </location>
</feature>
<feature type="compositionally biased region" description="Pro residues" evidence="1">
    <location>
        <begin position="287"/>
        <end position="298"/>
    </location>
</feature>
<dbReference type="OrthoDB" id="9847821at2"/>
<dbReference type="Proteomes" id="UP000074382">
    <property type="component" value="Unassembled WGS sequence"/>
</dbReference>
<sequence length="356" mass="38593">MTEYATGTVQEDGRYRYSFRADSSGGSGRAEVLIETVDPQLTEELAAEAALAAEATGAVMDGTGGRFPRTLAEYVEAGTGANSSRSTLVLRVPRGRGQLLYLEPAIQDNPRLLPVTPKVVRKIAVDVYEALAVLHSVGYAHGAVNTSSLLWNRREAVLARYHRVISDPDGRRSSIDVADAARLLYHVATGRPLSGELTHSAHRELNSRVSGLGDLVAAALDPPDRRISAAEARDRARQLVPVEENAQSDAASAPRREDTPEEAAARREFRELRVEQQDARRRRHPPEPLPEPRWPTPDPGLLKPRSPWRVLLDEGVGPAARQLLDRAGGPATRPLAVGTAAVLLVIILGVLLGRML</sequence>